<dbReference type="RefSeq" id="XP_020429178.1">
    <property type="nucleotide sequence ID" value="XM_020580591.1"/>
</dbReference>
<evidence type="ECO:0000313" key="3">
    <source>
        <dbReference type="Proteomes" id="UP000001396"/>
    </source>
</evidence>
<dbReference type="InterPro" id="IPR028322">
    <property type="entry name" value="PNRC-like_rgn"/>
</dbReference>
<protein>
    <submittedName>
        <fullName evidence="2">Uncharacterized protein</fullName>
    </submittedName>
</protein>
<feature type="compositionally biased region" description="Low complexity" evidence="1">
    <location>
        <begin position="169"/>
        <end position="222"/>
    </location>
</feature>
<dbReference type="InParanoid" id="D3BP38"/>
<evidence type="ECO:0000256" key="1">
    <source>
        <dbReference type="SAM" id="MobiDB-lite"/>
    </source>
</evidence>
<dbReference type="FunCoup" id="D3BP38">
    <property type="interactions" value="421"/>
</dbReference>
<feature type="compositionally biased region" description="Low complexity" evidence="1">
    <location>
        <begin position="104"/>
        <end position="135"/>
    </location>
</feature>
<reference evidence="2 3" key="1">
    <citation type="journal article" date="2011" name="Genome Res.">
        <title>Phylogeny-wide analysis of social amoeba genomes highlights ancient origins for complex intercellular communication.</title>
        <authorList>
            <person name="Heidel A.J."/>
            <person name="Lawal H.M."/>
            <person name="Felder M."/>
            <person name="Schilde C."/>
            <person name="Helps N.R."/>
            <person name="Tunggal B."/>
            <person name="Rivero F."/>
            <person name="John U."/>
            <person name="Schleicher M."/>
            <person name="Eichinger L."/>
            <person name="Platzer M."/>
            <person name="Noegel A.A."/>
            <person name="Schaap P."/>
            <person name="Gloeckner G."/>
        </authorList>
    </citation>
    <scope>NUCLEOTIDE SEQUENCE [LARGE SCALE GENOMIC DNA]</scope>
    <source>
        <strain evidence="3">ATCC 26659 / Pp 5 / PN500</strain>
    </source>
</reference>
<comment type="caution">
    <text evidence="2">The sequence shown here is derived from an EMBL/GenBank/DDBJ whole genome shotgun (WGS) entry which is preliminary data.</text>
</comment>
<dbReference type="GeneID" id="31365274"/>
<feature type="compositionally biased region" description="Low complexity" evidence="1">
    <location>
        <begin position="1"/>
        <end position="11"/>
    </location>
</feature>
<sequence length="279" mass="31260">MSSNNNNNNSMMEKRYIKKNGSLSPTSPTKKASFSEAVVNKTDVGEFQEGYFIMSTPDDQKMRRPNISNNYNKNSPQRRSRTPPQQQSTGMSDDVIQKPLKQFTPKQQKHYQQPQQQQQQSTASYSSPPGLSLPLDGLLLTPANITKITSYAQHQDPIQQQSTMTVDFNTTPKKNNNKPFIQQTSQQNFKQQQQQCSIKNTSYSTSPPRYDSPKKSSSSPQSTCWAGGAFNNSPSPSSLPIPNFEDFQSQPTVPDLQSMTFDLRKLLNITPTVSTACSD</sequence>
<dbReference type="EMBL" id="ADBJ01000044">
    <property type="protein sequence ID" value="EFA77048.1"/>
    <property type="molecule type" value="Genomic_DNA"/>
</dbReference>
<feature type="region of interest" description="Disordered" evidence="1">
    <location>
        <begin position="168"/>
        <end position="252"/>
    </location>
</feature>
<keyword evidence="3" id="KW-1185">Reference proteome</keyword>
<feature type="region of interest" description="Disordered" evidence="1">
    <location>
        <begin position="1"/>
        <end position="135"/>
    </location>
</feature>
<dbReference type="AlphaFoldDB" id="D3BP38"/>
<dbReference type="Proteomes" id="UP000001396">
    <property type="component" value="Unassembled WGS sequence"/>
</dbReference>
<accession>D3BP38</accession>
<proteinExistence type="predicted"/>
<evidence type="ECO:0000313" key="2">
    <source>
        <dbReference type="EMBL" id="EFA77048.1"/>
    </source>
</evidence>
<gene>
    <name evidence="2" type="ORF">PPL_09801</name>
</gene>
<organism evidence="2 3">
    <name type="scientific">Heterostelium pallidum (strain ATCC 26659 / Pp 5 / PN500)</name>
    <name type="common">Cellular slime mold</name>
    <name type="synonym">Polysphondylium pallidum</name>
    <dbReference type="NCBI Taxonomy" id="670386"/>
    <lineage>
        <taxon>Eukaryota</taxon>
        <taxon>Amoebozoa</taxon>
        <taxon>Evosea</taxon>
        <taxon>Eumycetozoa</taxon>
        <taxon>Dictyostelia</taxon>
        <taxon>Acytosteliales</taxon>
        <taxon>Acytosteliaceae</taxon>
        <taxon>Heterostelium</taxon>
    </lineage>
</organism>
<feature type="compositionally biased region" description="Low complexity" evidence="1">
    <location>
        <begin position="231"/>
        <end position="243"/>
    </location>
</feature>
<feature type="compositionally biased region" description="Polar residues" evidence="1">
    <location>
        <begin position="21"/>
        <end position="32"/>
    </location>
</feature>
<name>D3BP38_HETP5</name>
<dbReference type="Pfam" id="PF15365">
    <property type="entry name" value="PNRC"/>
    <property type="match status" value="1"/>
</dbReference>
<dbReference type="GO" id="GO:0016071">
    <property type="term" value="P:mRNA metabolic process"/>
    <property type="evidence" value="ECO:0007669"/>
    <property type="project" value="UniProtKB-ARBA"/>
</dbReference>
<dbReference type="OMA" id="EGYFIMS"/>